<feature type="compositionally biased region" description="Pro residues" evidence="1">
    <location>
        <begin position="1"/>
        <end position="10"/>
    </location>
</feature>
<gene>
    <name evidence="3" type="ORF">Micbo1qcDRAFT_237594</name>
</gene>
<dbReference type="OrthoDB" id="202545at2759"/>
<dbReference type="STRING" id="196109.A0A136IJG5"/>
<evidence type="ECO:0008006" key="5">
    <source>
        <dbReference type="Google" id="ProtNLM"/>
    </source>
</evidence>
<dbReference type="Proteomes" id="UP000070501">
    <property type="component" value="Unassembled WGS sequence"/>
</dbReference>
<dbReference type="InParanoid" id="A0A136IJG5"/>
<feature type="region of interest" description="Disordered" evidence="1">
    <location>
        <begin position="459"/>
        <end position="493"/>
    </location>
</feature>
<feature type="region of interest" description="Disordered" evidence="1">
    <location>
        <begin position="1"/>
        <end position="24"/>
    </location>
</feature>
<evidence type="ECO:0000256" key="1">
    <source>
        <dbReference type="SAM" id="MobiDB-lite"/>
    </source>
</evidence>
<feature type="transmembrane region" description="Helical" evidence="2">
    <location>
        <begin position="53"/>
        <end position="73"/>
    </location>
</feature>
<dbReference type="SUPFAM" id="SSF53474">
    <property type="entry name" value="alpha/beta-Hydrolases"/>
    <property type="match status" value="1"/>
</dbReference>
<organism evidence="3 4">
    <name type="scientific">Microdochium bolleyi</name>
    <dbReference type="NCBI Taxonomy" id="196109"/>
    <lineage>
        <taxon>Eukaryota</taxon>
        <taxon>Fungi</taxon>
        <taxon>Dikarya</taxon>
        <taxon>Ascomycota</taxon>
        <taxon>Pezizomycotina</taxon>
        <taxon>Sordariomycetes</taxon>
        <taxon>Xylariomycetidae</taxon>
        <taxon>Xylariales</taxon>
        <taxon>Microdochiaceae</taxon>
        <taxon>Microdochium</taxon>
    </lineage>
</organism>
<proteinExistence type="predicted"/>
<dbReference type="AlphaFoldDB" id="A0A136IJG5"/>
<dbReference type="EMBL" id="KQ964298">
    <property type="protein sequence ID" value="KXJ85072.1"/>
    <property type="molecule type" value="Genomic_DNA"/>
</dbReference>
<dbReference type="InterPro" id="IPR029058">
    <property type="entry name" value="AB_hydrolase_fold"/>
</dbReference>
<evidence type="ECO:0000256" key="2">
    <source>
        <dbReference type="SAM" id="Phobius"/>
    </source>
</evidence>
<feature type="compositionally biased region" description="Low complexity" evidence="1">
    <location>
        <begin position="479"/>
        <end position="491"/>
    </location>
</feature>
<keyword evidence="2" id="KW-0472">Membrane</keyword>
<protein>
    <recommendedName>
        <fullName evidence="5">Alpha/Beta hydrolase protein</fullName>
    </recommendedName>
</protein>
<keyword evidence="2" id="KW-0812">Transmembrane</keyword>
<evidence type="ECO:0000313" key="3">
    <source>
        <dbReference type="EMBL" id="KXJ85072.1"/>
    </source>
</evidence>
<feature type="transmembrane region" description="Helical" evidence="2">
    <location>
        <begin position="121"/>
        <end position="142"/>
    </location>
</feature>
<dbReference type="PANTHER" id="PTHR42044">
    <property type="entry name" value="DUF676 DOMAIN-CONTAINING PROTEIN-RELATED"/>
    <property type="match status" value="1"/>
</dbReference>
<sequence>MSQPPAPDAVPGPGTDPNHGQTPGAPATTRFFGSQVGGESVINYGYTDMPMKLLMWDMRSFLTYVWFLPWIVWPLTPHDSGDFDELAFNRANAWCIFVHIILIFLQLGFIIALPFTLLFPLWIDVLAITLFFLVNWALCLLLNGKTTTMYSDPKYASEEDHPHEQWIFLNGVAVGEAWLTSNINRLALTFRRPIIGVHNRTTGILFDVVECLIQRNFGYATGDVREAYKVVKDKLYNPQYTKVVFILHSQGGIEGGLVLDWLLQELPQDLLAKLEVYTFGNAANHFNNPHLHIRAQEEQQQHCVTLRQHHAESLPLTESPVELKSSSPTTSKLADLGMTSNNKSKNDTDSRKQSTRHAIPASDRVIGHVEHYAHTTDFVALWGVLHFATASMANRQLPRFIGRVFSRTSPRGGHQFCQHYLDGMFPLERDPHGGKNDFLGCADTNEFMESIVEDAVPSPNAATIKPEPARPVEGNPKVDTAAPSATPAPDTDTFDLREDIATSFAMLLPDRTVLLPTADDAEVQFHSGGSFHERYHSLLPSGKPVRVKDLSRLWLYRNGKSPADVPRYAEIGADGVARGRTM</sequence>
<keyword evidence="2" id="KW-1133">Transmembrane helix</keyword>
<dbReference type="PANTHER" id="PTHR42044:SF1">
    <property type="entry name" value="DUF676 DOMAIN-CONTAINING PROTEIN"/>
    <property type="match status" value="1"/>
</dbReference>
<evidence type="ECO:0000313" key="4">
    <source>
        <dbReference type="Proteomes" id="UP000070501"/>
    </source>
</evidence>
<feature type="region of interest" description="Disordered" evidence="1">
    <location>
        <begin position="315"/>
        <end position="358"/>
    </location>
</feature>
<reference evidence="4" key="1">
    <citation type="submission" date="2016-02" db="EMBL/GenBank/DDBJ databases">
        <title>Draft genome sequence of Microdochium bolleyi, a fungal endophyte of beachgrass.</title>
        <authorList>
            <consortium name="DOE Joint Genome Institute"/>
            <person name="David A.S."/>
            <person name="May G."/>
            <person name="Haridas S."/>
            <person name="Lim J."/>
            <person name="Wang M."/>
            <person name="Labutti K."/>
            <person name="Lipzen A."/>
            <person name="Barry K."/>
            <person name="Grigoriev I.V."/>
        </authorList>
    </citation>
    <scope>NUCLEOTIDE SEQUENCE [LARGE SCALE GENOMIC DNA]</scope>
    <source>
        <strain evidence="4">J235TASD1</strain>
    </source>
</reference>
<feature type="transmembrane region" description="Helical" evidence="2">
    <location>
        <begin position="94"/>
        <end position="115"/>
    </location>
</feature>
<keyword evidence="4" id="KW-1185">Reference proteome</keyword>
<feature type="compositionally biased region" description="Polar residues" evidence="1">
    <location>
        <begin position="324"/>
        <end position="343"/>
    </location>
</feature>
<accession>A0A136IJG5</accession>
<name>A0A136IJG5_9PEZI</name>